<dbReference type="GO" id="GO:0006633">
    <property type="term" value="P:fatty acid biosynthetic process"/>
    <property type="evidence" value="ECO:0007669"/>
    <property type="project" value="UniProtKB-KW"/>
</dbReference>
<dbReference type="FunFam" id="3.40.50.720:FF:000335">
    <property type="entry name" value="Peroxisomal trans-2-enoyl-CoA reductase"/>
    <property type="match status" value="1"/>
</dbReference>
<evidence type="ECO:0000256" key="4">
    <source>
        <dbReference type="ARBA" id="ARBA00022553"/>
    </source>
</evidence>
<dbReference type="Proteomes" id="UP000805418">
    <property type="component" value="Chromosome 37"/>
</dbReference>
<evidence type="ECO:0000256" key="19">
    <source>
        <dbReference type="ARBA" id="ARBA00049386"/>
    </source>
</evidence>
<comment type="subunit">
    <text evidence="12">Interacts with PEX5, probably required to target it into peroxisomes.</text>
</comment>
<dbReference type="GO" id="GO:0005777">
    <property type="term" value="C:peroxisome"/>
    <property type="evidence" value="ECO:0000318"/>
    <property type="project" value="GO_Central"/>
</dbReference>
<keyword evidence="8" id="KW-0443">Lipid metabolism</keyword>
<dbReference type="AlphaFoldDB" id="A0A8I3PNQ5"/>
<keyword evidence="10" id="KW-0275">Fatty acid biosynthesis</keyword>
<evidence type="ECO:0000313" key="22">
    <source>
        <dbReference type="Proteomes" id="UP000805418"/>
    </source>
</evidence>
<proteinExistence type="predicted"/>
<evidence type="ECO:0000256" key="2">
    <source>
        <dbReference type="ARBA" id="ARBA00005194"/>
    </source>
</evidence>
<accession>A0A8I3PNQ5</accession>
<evidence type="ECO:0000256" key="10">
    <source>
        <dbReference type="ARBA" id="ARBA00023160"/>
    </source>
</evidence>
<comment type="subcellular location">
    <subcellularLocation>
        <location evidence="1">Peroxisome</location>
    </subcellularLocation>
</comment>
<keyword evidence="7" id="KW-0560">Oxidoreductase</keyword>
<dbReference type="OrthoDB" id="417891at2759"/>
<evidence type="ECO:0000256" key="11">
    <source>
        <dbReference type="ARBA" id="ARBA00037124"/>
    </source>
</evidence>
<dbReference type="GeneTree" id="ENSGT00940000156882"/>
<comment type="catalytic activity">
    <reaction evidence="20">
        <text>(2E)-octenoyl-CoA + NADPH + H(+) = octanoyl-CoA + NADP(+)</text>
        <dbReference type="Rhea" id="RHEA:44952"/>
        <dbReference type="ChEBI" id="CHEBI:15378"/>
        <dbReference type="ChEBI" id="CHEBI:57386"/>
        <dbReference type="ChEBI" id="CHEBI:57783"/>
        <dbReference type="ChEBI" id="CHEBI:58349"/>
        <dbReference type="ChEBI" id="CHEBI:62242"/>
    </reaction>
    <physiologicalReaction direction="left-to-right" evidence="20">
        <dbReference type="Rhea" id="RHEA:44953"/>
    </physiologicalReaction>
</comment>
<comment type="catalytic activity">
    <reaction evidence="17">
        <text>(2E)-hexenoyl-CoA + NADPH + H(+) = hexanoyl-CoA + NADP(+)</text>
        <dbReference type="Rhea" id="RHEA:44956"/>
        <dbReference type="ChEBI" id="CHEBI:15378"/>
        <dbReference type="ChEBI" id="CHEBI:57783"/>
        <dbReference type="ChEBI" id="CHEBI:58349"/>
        <dbReference type="ChEBI" id="CHEBI:62077"/>
        <dbReference type="ChEBI" id="CHEBI:62620"/>
    </reaction>
    <physiologicalReaction direction="left-to-right" evidence="17">
        <dbReference type="Rhea" id="RHEA:44957"/>
    </physiologicalReaction>
</comment>
<evidence type="ECO:0000256" key="3">
    <source>
        <dbReference type="ARBA" id="ARBA00022516"/>
    </source>
</evidence>
<evidence type="ECO:0000256" key="1">
    <source>
        <dbReference type="ARBA" id="ARBA00004275"/>
    </source>
</evidence>
<dbReference type="CDD" id="cd05369">
    <property type="entry name" value="TER_DECR_SDR_a"/>
    <property type="match status" value="1"/>
</dbReference>
<keyword evidence="22" id="KW-1185">Reference proteome</keyword>
<keyword evidence="4" id="KW-0597">Phosphoprotein</keyword>
<sequence>MRPWVERRSFLAPDLLLHQLAIVTGGATGIGKAIATELLHLGCNVVIASRNFDRLKSTAEELRASLPPTNKAQVTPIKCNIRKEEEVNNLVRSTLEIYGKINFLVNNGGGQFMAAMEHINAKGWHAVIETNLTGTFYMCKAAVYNSWMKEHGGSIVNIIILTRNGYPGFTHSGAARAGVYNLTKSLAVEWASSGIRINCVAPGTIYSPSAVDNYGPLAENMFAGYFEKIPAKRIGVPEEISSVVCFLLSPAASFITGQLVNVDGGQSLYTHIFDVPDHDNWPDGAGDVSFVKHLKNTFKSKSKL</sequence>
<comment type="function">
    <text evidence="11">Participates in chain elongation of fatty acids. Catalyzes the reduction of trans-2-enoyl-CoAs of varying chain lengths from 6:1 to 16:1, having maximum activity with 10:1 CoA. Has no 2,4-dienoyl-CoA reductase activity.</text>
</comment>
<dbReference type="PANTHER" id="PTHR24317:SF7">
    <property type="entry name" value="PEROXISOMAL TRANS-2-ENOYL-COA REDUCTASE"/>
    <property type="match status" value="1"/>
</dbReference>
<dbReference type="GO" id="GO:0019166">
    <property type="term" value="F:trans-2-enoyl-CoA reductase (NADPH) activity"/>
    <property type="evidence" value="ECO:0000318"/>
    <property type="project" value="GO_Central"/>
</dbReference>
<dbReference type="FunCoup" id="A0A8I3PNQ5">
    <property type="interactions" value="74"/>
</dbReference>
<protein>
    <recommendedName>
        <fullName evidence="14">Peroxisomal trans-2-enoyl-CoA reductase</fullName>
        <ecNumber evidence="13">1.3.1.38</ecNumber>
    </recommendedName>
</protein>
<dbReference type="InterPro" id="IPR036291">
    <property type="entry name" value="NAD(P)-bd_dom_sf"/>
</dbReference>
<dbReference type="Reactome" id="R-CFA-9033241">
    <property type="pathway name" value="Peroxisomal protein import"/>
</dbReference>
<dbReference type="InterPro" id="IPR052388">
    <property type="entry name" value="Peroxisomal_t2-enoyl-CoA_red"/>
</dbReference>
<reference evidence="21" key="3">
    <citation type="submission" date="2025-09" db="UniProtKB">
        <authorList>
            <consortium name="Ensembl"/>
        </authorList>
    </citation>
    <scope>IDENTIFICATION</scope>
    <source>
        <strain evidence="21">Boxer</strain>
    </source>
</reference>
<keyword evidence="3" id="KW-0444">Lipid biosynthesis</keyword>
<dbReference type="Gene3D" id="3.40.50.720">
    <property type="entry name" value="NAD(P)-binding Rossmann-like Domain"/>
    <property type="match status" value="1"/>
</dbReference>
<comment type="catalytic activity">
    <reaction evidence="16">
        <text>(2E)-tetradecenoyl-CoA + NADPH + H(+) = tetradecanoyl-CoA + NADP(+)</text>
        <dbReference type="Rhea" id="RHEA:44968"/>
        <dbReference type="ChEBI" id="CHEBI:15378"/>
        <dbReference type="ChEBI" id="CHEBI:57385"/>
        <dbReference type="ChEBI" id="CHEBI:57783"/>
        <dbReference type="ChEBI" id="CHEBI:58349"/>
        <dbReference type="ChEBI" id="CHEBI:61405"/>
    </reaction>
    <physiologicalReaction direction="left-to-right" evidence="16">
        <dbReference type="Rhea" id="RHEA:44969"/>
    </physiologicalReaction>
</comment>
<keyword evidence="9" id="KW-0576">Peroxisome</keyword>
<comment type="catalytic activity">
    <reaction evidence="19">
        <text>(2E)-decenoyl-CoA + NADPH + H(+) = decanoyl-CoA + NADP(+)</text>
        <dbReference type="Rhea" id="RHEA:44960"/>
        <dbReference type="ChEBI" id="CHEBI:15378"/>
        <dbReference type="ChEBI" id="CHEBI:57783"/>
        <dbReference type="ChEBI" id="CHEBI:58349"/>
        <dbReference type="ChEBI" id="CHEBI:61406"/>
        <dbReference type="ChEBI" id="CHEBI:61430"/>
    </reaction>
    <physiologicalReaction direction="left-to-right" evidence="19">
        <dbReference type="Rhea" id="RHEA:44961"/>
    </physiologicalReaction>
</comment>
<dbReference type="GO" id="GO:0033306">
    <property type="term" value="P:phytol metabolic process"/>
    <property type="evidence" value="ECO:0000318"/>
    <property type="project" value="GO_Central"/>
</dbReference>
<evidence type="ECO:0000313" key="21">
    <source>
        <dbReference type="Ensembl" id="ENSCAFP00845032573.1"/>
    </source>
</evidence>
<gene>
    <name evidence="21" type="primary">PECR</name>
</gene>
<reference evidence="21" key="1">
    <citation type="submission" date="2020-03" db="EMBL/GenBank/DDBJ databases">
        <title>Long-read based genome assembly of a Labrador retriever dog.</title>
        <authorList>
            <person name="Eory L."/>
            <person name="Zhang W."/>
            <person name="Schoenebeck J."/>
        </authorList>
    </citation>
    <scope>NUCLEOTIDE SEQUENCE [LARGE SCALE GENOMIC DNA]</scope>
    <source>
        <strain evidence="21">Labrador retriever</strain>
    </source>
</reference>
<reference evidence="21" key="2">
    <citation type="submission" date="2025-08" db="UniProtKB">
        <authorList>
            <consortium name="Ensembl"/>
        </authorList>
    </citation>
    <scope>IDENTIFICATION</scope>
    <source>
        <strain evidence="21">Boxer</strain>
    </source>
</reference>
<name>A0A8I3PNQ5_CANLF</name>
<evidence type="ECO:0000256" key="13">
    <source>
        <dbReference type="ARBA" id="ARBA00038849"/>
    </source>
</evidence>
<dbReference type="InterPro" id="IPR002347">
    <property type="entry name" value="SDR_fam"/>
</dbReference>
<evidence type="ECO:0000256" key="12">
    <source>
        <dbReference type="ARBA" id="ARBA00038622"/>
    </source>
</evidence>
<evidence type="ECO:0000256" key="15">
    <source>
        <dbReference type="ARBA" id="ARBA00047570"/>
    </source>
</evidence>
<dbReference type="Ensembl" id="ENSCAFT00845041546.1">
    <property type="protein sequence ID" value="ENSCAFP00845032573.1"/>
    <property type="gene ID" value="ENSCAFG00845023539.1"/>
</dbReference>
<dbReference type="Reactome" id="R-CFA-389599">
    <property type="pathway name" value="Alpha-oxidation of phytanate"/>
</dbReference>
<evidence type="ECO:0000256" key="8">
    <source>
        <dbReference type="ARBA" id="ARBA00023098"/>
    </source>
</evidence>
<comment type="pathway">
    <text evidence="2">Lipid metabolism; fatty acid biosynthesis.</text>
</comment>
<evidence type="ECO:0000256" key="18">
    <source>
        <dbReference type="ARBA" id="ARBA00049251"/>
    </source>
</evidence>
<keyword evidence="6" id="KW-0521">NADP</keyword>
<organism evidence="21 22">
    <name type="scientific">Canis lupus familiaris</name>
    <name type="common">Dog</name>
    <name type="synonym">Canis familiaris</name>
    <dbReference type="NCBI Taxonomy" id="9615"/>
    <lineage>
        <taxon>Eukaryota</taxon>
        <taxon>Metazoa</taxon>
        <taxon>Chordata</taxon>
        <taxon>Craniata</taxon>
        <taxon>Vertebrata</taxon>
        <taxon>Euteleostomi</taxon>
        <taxon>Mammalia</taxon>
        <taxon>Eutheria</taxon>
        <taxon>Laurasiatheria</taxon>
        <taxon>Carnivora</taxon>
        <taxon>Caniformia</taxon>
        <taxon>Canidae</taxon>
        <taxon>Canis</taxon>
    </lineage>
</organism>
<dbReference type="PANTHER" id="PTHR24317">
    <property type="entry name" value="PEROXISOMAL TRANS-2-ENOYL-COA REDUCTASE"/>
    <property type="match status" value="1"/>
</dbReference>
<evidence type="ECO:0000256" key="17">
    <source>
        <dbReference type="ARBA" id="ARBA00049108"/>
    </source>
</evidence>
<evidence type="ECO:0000256" key="14">
    <source>
        <dbReference type="ARBA" id="ARBA00041063"/>
    </source>
</evidence>
<dbReference type="SUPFAM" id="SSF51735">
    <property type="entry name" value="NAD(P)-binding Rossmann-fold domains"/>
    <property type="match status" value="1"/>
</dbReference>
<evidence type="ECO:0000256" key="20">
    <source>
        <dbReference type="ARBA" id="ARBA00049559"/>
    </source>
</evidence>
<comment type="catalytic activity">
    <reaction evidence="15">
        <text>(2E)-dodecenoyl-CoA + NADPH + H(+) = dodecanoyl-CoA + NADP(+)</text>
        <dbReference type="Rhea" id="RHEA:44964"/>
        <dbReference type="ChEBI" id="CHEBI:15378"/>
        <dbReference type="ChEBI" id="CHEBI:57330"/>
        <dbReference type="ChEBI" id="CHEBI:57375"/>
        <dbReference type="ChEBI" id="CHEBI:57783"/>
        <dbReference type="ChEBI" id="CHEBI:58349"/>
    </reaction>
    <physiologicalReaction direction="left-to-right" evidence="15">
        <dbReference type="Rhea" id="RHEA:44965"/>
    </physiologicalReaction>
</comment>
<evidence type="ECO:0000256" key="7">
    <source>
        <dbReference type="ARBA" id="ARBA00023002"/>
    </source>
</evidence>
<keyword evidence="5" id="KW-0276">Fatty acid metabolism</keyword>
<evidence type="ECO:0000256" key="16">
    <source>
        <dbReference type="ARBA" id="ARBA00048686"/>
    </source>
</evidence>
<comment type="catalytic activity">
    <reaction evidence="18">
        <text>a (2E)-enoyl-CoA + NADPH + H(+) = a 2,3-saturated acyl-CoA + NADP(+)</text>
        <dbReference type="Rhea" id="RHEA:33763"/>
        <dbReference type="ChEBI" id="CHEBI:15378"/>
        <dbReference type="ChEBI" id="CHEBI:57783"/>
        <dbReference type="ChEBI" id="CHEBI:58349"/>
        <dbReference type="ChEBI" id="CHEBI:58856"/>
        <dbReference type="ChEBI" id="CHEBI:65111"/>
        <dbReference type="EC" id="1.3.1.38"/>
    </reaction>
    <physiologicalReaction direction="left-to-right" evidence="18">
        <dbReference type="Rhea" id="RHEA:33764"/>
    </physiologicalReaction>
</comment>
<dbReference type="PRINTS" id="PR00081">
    <property type="entry name" value="GDHRDH"/>
</dbReference>
<evidence type="ECO:0000256" key="5">
    <source>
        <dbReference type="ARBA" id="ARBA00022832"/>
    </source>
</evidence>
<dbReference type="Pfam" id="PF13561">
    <property type="entry name" value="adh_short_C2"/>
    <property type="match status" value="1"/>
</dbReference>
<evidence type="ECO:0000256" key="9">
    <source>
        <dbReference type="ARBA" id="ARBA00023140"/>
    </source>
</evidence>
<dbReference type="EC" id="1.3.1.38" evidence="13"/>
<dbReference type="PRINTS" id="PR00080">
    <property type="entry name" value="SDRFAMILY"/>
</dbReference>
<evidence type="ECO:0000256" key="6">
    <source>
        <dbReference type="ARBA" id="ARBA00022857"/>
    </source>
</evidence>